<dbReference type="Pfam" id="PF00535">
    <property type="entry name" value="Glycos_transf_2"/>
    <property type="match status" value="1"/>
</dbReference>
<sequence length="513" mass="55988">MDHVDTRVFRNDWKPLAPPPVGEETPRLSVSVVIPARGGQARLDLTLASLAEQTYPAHLIDVVVVDDHSAAPLRLPALRPARCRIERAPDTGWGVGHARAYGAHVTSGEVICWLDPDLVAGADLIATLVRWQHVHPETVTLGSPRFASDQWFTPAETARLTASGALPGLLADARPHAWVERLLHSTTDLCDADHLGFQAFVGSCATVGRALYEAAGGVDPALTLGHDTELGYRLWQAGGVFVPDRAARVWHLGPATPNRTRVPSPDFRAEVLSGFMPHPRVYREQAAVQESRVPLVRAVVDVTGVRYELVRACVDRLLSCSETDLEVTLVADWDGAGDSGLEARLVQANYLSEPRVGFAPVAPRTGFPSPYLLELPVEVGVGRETVALLVARAERSRAGLTELGRLPGITSPGVRLWRTRAVARALRVRRPGEDLALVVAEIHGRYRTHSAPVELIDLTALTVGESQQRPWPGLPAPRRESVPYDVPPPPRRRTALRRAAARLTRSLRSLRRR</sequence>
<dbReference type="Gene3D" id="3.90.550.10">
    <property type="entry name" value="Spore Coat Polysaccharide Biosynthesis Protein SpsA, Chain A"/>
    <property type="match status" value="1"/>
</dbReference>
<evidence type="ECO:0000259" key="2">
    <source>
        <dbReference type="Pfam" id="PF00535"/>
    </source>
</evidence>
<feature type="domain" description="Glycosyltransferase 2-like" evidence="2">
    <location>
        <begin position="31"/>
        <end position="156"/>
    </location>
</feature>
<evidence type="ECO:0000256" key="1">
    <source>
        <dbReference type="SAM" id="MobiDB-lite"/>
    </source>
</evidence>
<accession>A0A9W6P7U2</accession>
<dbReference type="InterPro" id="IPR001173">
    <property type="entry name" value="Glyco_trans_2-like"/>
</dbReference>
<feature type="region of interest" description="Disordered" evidence="1">
    <location>
        <begin position="467"/>
        <end position="492"/>
    </location>
</feature>
<evidence type="ECO:0000313" key="3">
    <source>
        <dbReference type="EMBL" id="GLU48607.1"/>
    </source>
</evidence>
<dbReference type="SUPFAM" id="SSF53448">
    <property type="entry name" value="Nucleotide-diphospho-sugar transferases"/>
    <property type="match status" value="1"/>
</dbReference>
<keyword evidence="4" id="KW-1185">Reference proteome</keyword>
<dbReference type="CDD" id="cd00761">
    <property type="entry name" value="Glyco_tranf_GTA_type"/>
    <property type="match status" value="1"/>
</dbReference>
<protein>
    <recommendedName>
        <fullName evidence="2">Glycosyltransferase 2-like domain-containing protein</fullName>
    </recommendedName>
</protein>
<dbReference type="EMBL" id="BSQG01000004">
    <property type="protein sequence ID" value="GLU48607.1"/>
    <property type="molecule type" value="Genomic_DNA"/>
</dbReference>
<dbReference type="Proteomes" id="UP001165092">
    <property type="component" value="Unassembled WGS sequence"/>
</dbReference>
<proteinExistence type="predicted"/>
<dbReference type="InterPro" id="IPR029044">
    <property type="entry name" value="Nucleotide-diphossugar_trans"/>
</dbReference>
<comment type="caution">
    <text evidence="3">The sequence shown here is derived from an EMBL/GenBank/DDBJ whole genome shotgun (WGS) entry which is preliminary data.</text>
</comment>
<dbReference type="InterPro" id="IPR050834">
    <property type="entry name" value="Glycosyltransf_2"/>
</dbReference>
<dbReference type="PANTHER" id="PTHR43685:SF3">
    <property type="entry name" value="SLR2126 PROTEIN"/>
    <property type="match status" value="1"/>
</dbReference>
<reference evidence="3" key="1">
    <citation type="submission" date="2023-02" db="EMBL/GenBank/DDBJ databases">
        <title>Nocardiopsis ansamitocini NBRC 112285.</title>
        <authorList>
            <person name="Ichikawa N."/>
            <person name="Sato H."/>
            <person name="Tonouchi N."/>
        </authorList>
    </citation>
    <scope>NUCLEOTIDE SEQUENCE</scope>
    <source>
        <strain evidence="3">NBRC 112285</strain>
    </source>
</reference>
<organism evidence="3 4">
    <name type="scientific">Nocardiopsis ansamitocini</name>
    <dbReference type="NCBI Taxonomy" id="1670832"/>
    <lineage>
        <taxon>Bacteria</taxon>
        <taxon>Bacillati</taxon>
        <taxon>Actinomycetota</taxon>
        <taxon>Actinomycetes</taxon>
        <taxon>Streptosporangiales</taxon>
        <taxon>Nocardiopsidaceae</taxon>
        <taxon>Nocardiopsis</taxon>
    </lineage>
</organism>
<dbReference type="AlphaFoldDB" id="A0A9W6P7U2"/>
<gene>
    <name evidence="3" type="ORF">Nans01_29580</name>
</gene>
<name>A0A9W6P7U2_9ACTN</name>
<dbReference type="PANTHER" id="PTHR43685">
    <property type="entry name" value="GLYCOSYLTRANSFERASE"/>
    <property type="match status" value="1"/>
</dbReference>
<evidence type="ECO:0000313" key="4">
    <source>
        <dbReference type="Proteomes" id="UP001165092"/>
    </source>
</evidence>